<keyword evidence="3 5" id="KW-0378">Hydrolase</keyword>
<evidence type="ECO:0000256" key="6">
    <source>
        <dbReference type="NCBIfam" id="TIGR03319"/>
    </source>
</evidence>
<feature type="coiled-coil region" evidence="7">
    <location>
        <begin position="59"/>
        <end position="142"/>
    </location>
</feature>
<keyword evidence="5" id="KW-0812">Transmembrane</keyword>
<dbReference type="EMBL" id="VBAN01000055">
    <property type="protein sequence ID" value="TMI84584.1"/>
    <property type="molecule type" value="Genomic_DNA"/>
</dbReference>
<reference evidence="9 10" key="1">
    <citation type="journal article" date="2019" name="Nat. Microbiol.">
        <title>Mediterranean grassland soil C-N compound turnover is dependent on rainfall and depth, and is mediated by genomically divergent microorganisms.</title>
        <authorList>
            <person name="Diamond S."/>
            <person name="Andeer P.F."/>
            <person name="Li Z."/>
            <person name="Crits-Christoph A."/>
            <person name="Burstein D."/>
            <person name="Anantharaman K."/>
            <person name="Lane K.R."/>
            <person name="Thomas B.C."/>
            <person name="Pan C."/>
            <person name="Northen T.R."/>
            <person name="Banfield J.F."/>
        </authorList>
    </citation>
    <scope>NUCLEOTIDE SEQUENCE [LARGE SCALE GENOMIC DNA]</scope>
    <source>
        <strain evidence="9">NP_6</strain>
    </source>
</reference>
<dbReference type="PROSITE" id="PS50084">
    <property type="entry name" value="KH_TYPE_1"/>
    <property type="match status" value="1"/>
</dbReference>
<comment type="function">
    <text evidence="5">Endoribonuclease that initiates mRNA decay.</text>
</comment>
<dbReference type="InterPro" id="IPR006675">
    <property type="entry name" value="HDIG_dom"/>
</dbReference>
<evidence type="ECO:0000256" key="5">
    <source>
        <dbReference type="HAMAP-Rule" id="MF_00335"/>
    </source>
</evidence>
<dbReference type="Gene3D" id="1.10.3210.10">
    <property type="entry name" value="Hypothetical protein af1432"/>
    <property type="match status" value="1"/>
</dbReference>
<dbReference type="InterPro" id="IPR003607">
    <property type="entry name" value="HD/PDEase_dom"/>
</dbReference>
<dbReference type="HAMAP" id="MF_00335">
    <property type="entry name" value="RNase_Y"/>
    <property type="match status" value="1"/>
</dbReference>
<keyword evidence="4 5" id="KW-0694">RNA-binding</keyword>
<protein>
    <recommendedName>
        <fullName evidence="5 6">Ribonuclease Y</fullName>
        <shortName evidence="5">RNase Y</shortName>
        <ecNumber evidence="5 6">3.1.-.-</ecNumber>
    </recommendedName>
</protein>
<dbReference type="InterPro" id="IPR006674">
    <property type="entry name" value="HD_domain"/>
</dbReference>
<dbReference type="InterPro" id="IPR004088">
    <property type="entry name" value="KH_dom_type_1"/>
</dbReference>
<feature type="domain" description="HD" evidence="8">
    <location>
        <begin position="332"/>
        <end position="425"/>
    </location>
</feature>
<keyword evidence="7" id="KW-0175">Coiled coil</keyword>
<dbReference type="InterPro" id="IPR004087">
    <property type="entry name" value="KH_dom"/>
</dbReference>
<dbReference type="InterPro" id="IPR022711">
    <property type="entry name" value="RNase_Y_N"/>
</dbReference>
<dbReference type="GO" id="GO:0003723">
    <property type="term" value="F:RNA binding"/>
    <property type="evidence" value="ECO:0007669"/>
    <property type="project" value="UniProtKB-UniRule"/>
</dbReference>
<dbReference type="NCBIfam" id="TIGR03319">
    <property type="entry name" value="RNase_Y"/>
    <property type="match status" value="1"/>
</dbReference>
<name>A0A537JM34_9BACT</name>
<evidence type="ECO:0000313" key="9">
    <source>
        <dbReference type="EMBL" id="TMI84584.1"/>
    </source>
</evidence>
<sequence>MNPVLFLGAGVIGLGAFLLGYLLRKFAGEAKIGTAEVAAKRIIEDAAVAADREADNKKREALLEARDEAFRIKRDAEREVREQRAEQQRLERRLIQREETLDRKLETAEKREQVLAQREQEVTKAREELEEASQRQRVELERVAGLTLEQARQELLQKTEIEIRHEAAQIGKKIEAEARETAERSAREIVALAIQRCAADHTAEVTVSVVPLPNDEMKGRIIGREGRNIRSLESLTGVDLIIDDTPESVTISSFDPIRREVAKMTLEKLLADGRIHPARIEEMVEKAQRDIDTRIREAGERAAFEAGVHGLHPEELKLLGRLNFRFSYGQNLLQHSIEVALLAGLMATQLGADPELARRAGVLHDIGKALTHEAEGSHRDIGMDIARRYHEPPQVLNAIAYHHGDAEATGVESILVAAADAISASRPGARKDTVELYMKRLENLERIATSFPGVDKAYAIQAGREIRVLVKPQEIDDTSAMTMAREMAKKIEEEMQYPGQIKVTVLRETRAIEYAK</sequence>
<proteinExistence type="inferred from homology"/>
<keyword evidence="5" id="KW-0472">Membrane</keyword>
<keyword evidence="1 5" id="KW-0540">Nuclease</keyword>
<dbReference type="GO" id="GO:0006402">
    <property type="term" value="P:mRNA catabolic process"/>
    <property type="evidence" value="ECO:0007669"/>
    <property type="project" value="UniProtKB-UniRule"/>
</dbReference>
<evidence type="ECO:0000256" key="2">
    <source>
        <dbReference type="ARBA" id="ARBA00022759"/>
    </source>
</evidence>
<keyword evidence="5" id="KW-1133">Transmembrane helix</keyword>
<dbReference type="CDD" id="cd22431">
    <property type="entry name" value="KH-I_RNaseY"/>
    <property type="match status" value="1"/>
</dbReference>
<dbReference type="Proteomes" id="UP000318093">
    <property type="component" value="Unassembled WGS sequence"/>
</dbReference>
<dbReference type="PROSITE" id="PS51831">
    <property type="entry name" value="HD"/>
    <property type="match status" value="1"/>
</dbReference>
<dbReference type="InterPro" id="IPR036612">
    <property type="entry name" value="KH_dom_type_1_sf"/>
</dbReference>
<keyword evidence="2 5" id="KW-0255">Endonuclease</keyword>
<dbReference type="SMART" id="SM00471">
    <property type="entry name" value="HDc"/>
    <property type="match status" value="1"/>
</dbReference>
<dbReference type="PANTHER" id="PTHR12826:SF15">
    <property type="entry name" value="RIBONUCLEASE Y"/>
    <property type="match status" value="1"/>
</dbReference>
<dbReference type="Pfam" id="PF12072">
    <property type="entry name" value="RNase_Y_N"/>
    <property type="match status" value="1"/>
</dbReference>
<comment type="similarity">
    <text evidence="5">Belongs to the RNase Y family.</text>
</comment>
<organism evidence="9 10">
    <name type="scientific">Candidatus Segetimicrobium genomatis</name>
    <dbReference type="NCBI Taxonomy" id="2569760"/>
    <lineage>
        <taxon>Bacteria</taxon>
        <taxon>Bacillati</taxon>
        <taxon>Candidatus Sysuimicrobiota</taxon>
        <taxon>Candidatus Sysuimicrobiia</taxon>
        <taxon>Candidatus Sysuimicrobiales</taxon>
        <taxon>Candidatus Segetimicrobiaceae</taxon>
        <taxon>Candidatus Segetimicrobium</taxon>
    </lineage>
</organism>
<evidence type="ECO:0000256" key="3">
    <source>
        <dbReference type="ARBA" id="ARBA00022801"/>
    </source>
</evidence>
<accession>A0A537JM34</accession>
<dbReference type="GO" id="GO:0016787">
    <property type="term" value="F:hydrolase activity"/>
    <property type="evidence" value="ECO:0007669"/>
    <property type="project" value="UniProtKB-KW"/>
</dbReference>
<dbReference type="NCBIfam" id="TIGR00277">
    <property type="entry name" value="HDIG"/>
    <property type="match status" value="1"/>
</dbReference>
<dbReference type="SMART" id="SM00322">
    <property type="entry name" value="KH"/>
    <property type="match status" value="1"/>
</dbReference>
<dbReference type="Pfam" id="PF01966">
    <property type="entry name" value="HD"/>
    <property type="match status" value="1"/>
</dbReference>
<dbReference type="CDD" id="cd00077">
    <property type="entry name" value="HDc"/>
    <property type="match status" value="1"/>
</dbReference>
<dbReference type="Gene3D" id="3.30.1370.10">
    <property type="entry name" value="K Homology domain, type 1"/>
    <property type="match status" value="1"/>
</dbReference>
<dbReference type="GO" id="GO:0004521">
    <property type="term" value="F:RNA endonuclease activity"/>
    <property type="evidence" value="ECO:0007669"/>
    <property type="project" value="UniProtKB-UniRule"/>
</dbReference>
<dbReference type="SUPFAM" id="SSF54791">
    <property type="entry name" value="Eukaryotic type KH-domain (KH-domain type I)"/>
    <property type="match status" value="1"/>
</dbReference>
<evidence type="ECO:0000256" key="4">
    <source>
        <dbReference type="ARBA" id="ARBA00022884"/>
    </source>
</evidence>
<comment type="caution">
    <text evidence="9">The sequence shown here is derived from an EMBL/GenBank/DDBJ whole genome shotgun (WGS) entry which is preliminary data.</text>
</comment>
<keyword evidence="5" id="KW-1003">Cell membrane</keyword>
<comment type="subcellular location">
    <subcellularLocation>
        <location evidence="5">Cell membrane</location>
        <topology evidence="5">Single-pass membrane protein</topology>
    </subcellularLocation>
</comment>
<evidence type="ECO:0000259" key="8">
    <source>
        <dbReference type="PROSITE" id="PS51831"/>
    </source>
</evidence>
<dbReference type="GO" id="GO:0005886">
    <property type="term" value="C:plasma membrane"/>
    <property type="evidence" value="ECO:0007669"/>
    <property type="project" value="UniProtKB-SubCell"/>
</dbReference>
<dbReference type="AlphaFoldDB" id="A0A537JM34"/>
<evidence type="ECO:0000256" key="7">
    <source>
        <dbReference type="SAM" id="Coils"/>
    </source>
</evidence>
<gene>
    <name evidence="5 9" type="primary">rny</name>
    <name evidence="9" type="ORF">E6H03_01805</name>
</gene>
<feature type="transmembrane region" description="Helical" evidence="5">
    <location>
        <begin position="6"/>
        <end position="23"/>
    </location>
</feature>
<dbReference type="SUPFAM" id="SSF109604">
    <property type="entry name" value="HD-domain/PDEase-like"/>
    <property type="match status" value="1"/>
</dbReference>
<dbReference type="Pfam" id="PF00013">
    <property type="entry name" value="KH_1"/>
    <property type="match status" value="1"/>
</dbReference>
<dbReference type="EC" id="3.1.-.-" evidence="5 6"/>
<dbReference type="InterPro" id="IPR017705">
    <property type="entry name" value="Ribonuclease_Y"/>
</dbReference>
<dbReference type="PANTHER" id="PTHR12826">
    <property type="entry name" value="RIBONUCLEASE Y"/>
    <property type="match status" value="1"/>
</dbReference>
<evidence type="ECO:0000313" key="10">
    <source>
        <dbReference type="Proteomes" id="UP000318093"/>
    </source>
</evidence>
<evidence type="ECO:0000256" key="1">
    <source>
        <dbReference type="ARBA" id="ARBA00022722"/>
    </source>
</evidence>